<sequence>MSYCCGASRIGLIGTLRQQSILVHHVPLLYCPVCHEVEVHPAIKEEFELVIEYAQEDHVKEATLREEISPDMIAEWKEYCVSFQEDDDVESILREQIDHSLDLLRVSKVLSDTEWGDELKVRLKILTERLKKVEQQKESSKK</sequence>
<organism evidence="1 2">
    <name type="scientific">Paenactinomyces guangxiensis</name>
    <dbReference type="NCBI Taxonomy" id="1490290"/>
    <lineage>
        <taxon>Bacteria</taxon>
        <taxon>Bacillati</taxon>
        <taxon>Bacillota</taxon>
        <taxon>Bacilli</taxon>
        <taxon>Bacillales</taxon>
        <taxon>Thermoactinomycetaceae</taxon>
        <taxon>Paenactinomyces</taxon>
    </lineage>
</organism>
<reference evidence="1 2" key="1">
    <citation type="submission" date="2020-07" db="EMBL/GenBank/DDBJ databases">
        <authorList>
            <person name="Feng H."/>
        </authorList>
    </citation>
    <scope>NUCLEOTIDE SEQUENCE [LARGE SCALE GENOMIC DNA]</scope>
    <source>
        <strain evidence="2">s-10</strain>
    </source>
</reference>
<dbReference type="EMBL" id="JACEIQ010000010">
    <property type="protein sequence ID" value="MBA4494840.1"/>
    <property type="molecule type" value="Genomic_DNA"/>
</dbReference>
<comment type="caution">
    <text evidence="1">The sequence shown here is derived from an EMBL/GenBank/DDBJ whole genome shotgun (WGS) entry which is preliminary data.</text>
</comment>
<dbReference type="RefSeq" id="WP_181752082.1">
    <property type="nucleotide sequence ID" value="NZ_JACEIQ010000010.1"/>
</dbReference>
<accession>A0A7W2A8P3</accession>
<dbReference type="InterPro" id="IPR022453">
    <property type="entry name" value="Znf_MqsA-type"/>
</dbReference>
<evidence type="ECO:0000313" key="1">
    <source>
        <dbReference type="EMBL" id="MBA4494840.1"/>
    </source>
</evidence>
<proteinExistence type="predicted"/>
<evidence type="ECO:0000313" key="2">
    <source>
        <dbReference type="Proteomes" id="UP000535491"/>
    </source>
</evidence>
<dbReference type="Proteomes" id="UP000535491">
    <property type="component" value="Unassembled WGS sequence"/>
</dbReference>
<name>A0A7W2A8P3_9BACL</name>
<dbReference type="AlphaFoldDB" id="A0A7W2A8P3"/>
<gene>
    <name evidence="1" type="ORF">H1191_11030</name>
</gene>
<keyword evidence="2" id="KW-1185">Reference proteome</keyword>
<protein>
    <submittedName>
        <fullName evidence="1">YgiT-type zinc finger protein</fullName>
    </submittedName>
</protein>
<dbReference type="NCBIfam" id="TIGR03831">
    <property type="entry name" value="YgiT_finger"/>
    <property type="match status" value="1"/>
</dbReference>